<dbReference type="InterPro" id="IPR007219">
    <property type="entry name" value="XnlR_reg_dom"/>
</dbReference>
<protein>
    <recommendedName>
        <fullName evidence="9">C2H2-type domain-containing protein</fullName>
    </recommendedName>
</protein>
<dbReference type="STRING" id="1149755.A0A2J6R066"/>
<dbReference type="SUPFAM" id="SSF57667">
    <property type="entry name" value="beta-beta-alpha zinc fingers"/>
    <property type="match status" value="1"/>
</dbReference>
<evidence type="ECO:0000256" key="7">
    <source>
        <dbReference type="PROSITE-ProRule" id="PRU00042"/>
    </source>
</evidence>
<dbReference type="PROSITE" id="PS50157">
    <property type="entry name" value="ZINC_FINGER_C2H2_2"/>
    <property type="match status" value="1"/>
</dbReference>
<evidence type="ECO:0000256" key="6">
    <source>
        <dbReference type="ARBA" id="ARBA00023242"/>
    </source>
</evidence>
<evidence type="ECO:0000256" key="5">
    <source>
        <dbReference type="ARBA" id="ARBA00022833"/>
    </source>
</evidence>
<evidence type="ECO:0000256" key="8">
    <source>
        <dbReference type="SAM" id="MobiDB-lite"/>
    </source>
</evidence>
<dbReference type="InterPro" id="IPR036236">
    <property type="entry name" value="Znf_C2H2_sf"/>
</dbReference>
<dbReference type="InterPro" id="IPR013087">
    <property type="entry name" value="Znf_C2H2_type"/>
</dbReference>
<dbReference type="GO" id="GO:0000785">
    <property type="term" value="C:chromatin"/>
    <property type="evidence" value="ECO:0007669"/>
    <property type="project" value="TreeGrafter"/>
</dbReference>
<gene>
    <name evidence="10" type="ORF">L207DRAFT_572615</name>
</gene>
<keyword evidence="5" id="KW-0862">Zinc</keyword>
<evidence type="ECO:0000313" key="11">
    <source>
        <dbReference type="Proteomes" id="UP000235786"/>
    </source>
</evidence>
<dbReference type="Pfam" id="PF04082">
    <property type="entry name" value="Fungal_trans"/>
    <property type="match status" value="1"/>
</dbReference>
<evidence type="ECO:0000259" key="9">
    <source>
        <dbReference type="PROSITE" id="PS50157"/>
    </source>
</evidence>
<keyword evidence="2" id="KW-0479">Metal-binding</keyword>
<dbReference type="SMART" id="SM00355">
    <property type="entry name" value="ZnF_C2H2"/>
    <property type="match status" value="2"/>
</dbReference>
<dbReference type="EMBL" id="KZ613961">
    <property type="protein sequence ID" value="PMD31871.1"/>
    <property type="molecule type" value="Genomic_DNA"/>
</dbReference>
<keyword evidence="3" id="KW-0677">Repeat</keyword>
<accession>A0A2J6R066</accession>
<dbReference type="GO" id="GO:0008270">
    <property type="term" value="F:zinc ion binding"/>
    <property type="evidence" value="ECO:0007669"/>
    <property type="project" value="UniProtKB-KW"/>
</dbReference>
<keyword evidence="4 7" id="KW-0863">Zinc-finger</keyword>
<dbReference type="InterPro" id="IPR051059">
    <property type="entry name" value="VerF-like"/>
</dbReference>
<dbReference type="Gene3D" id="3.30.160.60">
    <property type="entry name" value="Classic Zinc Finger"/>
    <property type="match status" value="2"/>
</dbReference>
<dbReference type="GO" id="GO:0005634">
    <property type="term" value="C:nucleus"/>
    <property type="evidence" value="ECO:0007669"/>
    <property type="project" value="UniProtKB-SubCell"/>
</dbReference>
<feature type="compositionally biased region" description="Basic and acidic residues" evidence="8">
    <location>
        <begin position="65"/>
        <end position="87"/>
    </location>
</feature>
<comment type="subcellular location">
    <subcellularLocation>
        <location evidence="1">Nucleus</location>
    </subcellularLocation>
</comment>
<dbReference type="AlphaFoldDB" id="A0A2J6R066"/>
<keyword evidence="6" id="KW-0539">Nucleus</keyword>
<dbReference type="CDD" id="cd12148">
    <property type="entry name" value="fungal_TF_MHR"/>
    <property type="match status" value="1"/>
</dbReference>
<evidence type="ECO:0000313" key="10">
    <source>
        <dbReference type="EMBL" id="PMD31871.1"/>
    </source>
</evidence>
<evidence type="ECO:0000256" key="2">
    <source>
        <dbReference type="ARBA" id="ARBA00022723"/>
    </source>
</evidence>
<feature type="domain" description="C2H2-type" evidence="9">
    <location>
        <begin position="38"/>
        <end position="60"/>
    </location>
</feature>
<keyword evidence="11" id="KW-1185">Reference proteome</keyword>
<evidence type="ECO:0000256" key="1">
    <source>
        <dbReference type="ARBA" id="ARBA00004123"/>
    </source>
</evidence>
<dbReference type="GO" id="GO:0000978">
    <property type="term" value="F:RNA polymerase II cis-regulatory region sequence-specific DNA binding"/>
    <property type="evidence" value="ECO:0007669"/>
    <property type="project" value="InterPro"/>
</dbReference>
<dbReference type="OrthoDB" id="1405595at2759"/>
<reference evidence="10 11" key="1">
    <citation type="submission" date="2016-04" db="EMBL/GenBank/DDBJ databases">
        <title>A degradative enzymes factory behind the ericoid mycorrhizal symbiosis.</title>
        <authorList>
            <consortium name="DOE Joint Genome Institute"/>
            <person name="Martino E."/>
            <person name="Morin E."/>
            <person name="Grelet G."/>
            <person name="Kuo A."/>
            <person name="Kohler A."/>
            <person name="Daghino S."/>
            <person name="Barry K."/>
            <person name="Choi C."/>
            <person name="Cichocki N."/>
            <person name="Clum A."/>
            <person name="Copeland A."/>
            <person name="Hainaut M."/>
            <person name="Haridas S."/>
            <person name="Labutti K."/>
            <person name="Lindquist E."/>
            <person name="Lipzen A."/>
            <person name="Khouja H.-R."/>
            <person name="Murat C."/>
            <person name="Ohm R."/>
            <person name="Olson A."/>
            <person name="Spatafora J."/>
            <person name="Veneault-Fourrey C."/>
            <person name="Henrissat B."/>
            <person name="Grigoriev I."/>
            <person name="Martin F."/>
            <person name="Perotto S."/>
        </authorList>
    </citation>
    <scope>NUCLEOTIDE SEQUENCE [LARGE SCALE GENOMIC DNA]</scope>
    <source>
        <strain evidence="10 11">F</strain>
    </source>
</reference>
<name>A0A2J6R066_HYAVF</name>
<feature type="region of interest" description="Disordered" evidence="8">
    <location>
        <begin position="65"/>
        <end position="101"/>
    </location>
</feature>
<dbReference type="PANTHER" id="PTHR40626">
    <property type="entry name" value="MIP31509P"/>
    <property type="match status" value="1"/>
</dbReference>
<evidence type="ECO:0000256" key="3">
    <source>
        <dbReference type="ARBA" id="ARBA00022737"/>
    </source>
</evidence>
<dbReference type="Proteomes" id="UP000235786">
    <property type="component" value="Unassembled WGS sequence"/>
</dbReference>
<evidence type="ECO:0000256" key="4">
    <source>
        <dbReference type="ARBA" id="ARBA00022771"/>
    </source>
</evidence>
<dbReference type="PANTHER" id="PTHR40626:SF11">
    <property type="entry name" value="ZINC FINGER PROTEIN YPR022C"/>
    <property type="match status" value="1"/>
</dbReference>
<dbReference type="GO" id="GO:0006351">
    <property type="term" value="P:DNA-templated transcription"/>
    <property type="evidence" value="ECO:0007669"/>
    <property type="project" value="InterPro"/>
</dbReference>
<proteinExistence type="predicted"/>
<dbReference type="GO" id="GO:0000981">
    <property type="term" value="F:DNA-binding transcription factor activity, RNA polymerase II-specific"/>
    <property type="evidence" value="ECO:0007669"/>
    <property type="project" value="InterPro"/>
</dbReference>
<sequence length="586" mass="66305">MSSSRQRRVVCDHPGCNKSYLRTEHLNRHRLKHQQRAFVCCFCNKLFTRNDLLQVHLRRHETKIFENAKRQREPTPPHQGHRDELLRKTNPASPALTTSTDPSHVSIEAMRSSIDSLTAAAKTEIHRANPSQPSLDLDSFWSDNLGNYHVPDYLTDGVELDPHGIQAKDSSSREQALSDAEYQILITEYPDFQGTDTCTKTSLLKFIKRGMDYLEASFPCIHRSTFTVSAVPTLSLALCSLGMALSVISEAERIGQMLYTYLSKRLTIHVMESHHMEASILQAVLLIEHVGYHTSTRHDHQKAEIIHAMLVAYCRQSSLLVQNITEFGILQEDLEDKWKTWVKHETSVRIAYCLFVSDIGHSIHCMEPSLLSTGMLNLPLPSPENLWQAKTANEWANLIILNQVQTPKTLQTLIKVVFPEYSAQPTHDISFYSIQSGPDMFTMHILIHAITSVVLDHKHRSTHCGSSYAISLLKMEDFKLALQRWHHYFSQINTAKQKTKMGASSLVTYHFTWILLHDDLSSIQLAAGGTSAVGTSDSQGTQDASSSLLIPRRGIKFIVPTCVGNCRYMFEQANGRVFTNSIRQRA</sequence>
<feature type="compositionally biased region" description="Polar residues" evidence="8">
    <location>
        <begin position="90"/>
        <end position="101"/>
    </location>
</feature>
<dbReference type="PROSITE" id="PS00028">
    <property type="entry name" value="ZINC_FINGER_C2H2_1"/>
    <property type="match status" value="1"/>
</dbReference>
<organism evidence="10 11">
    <name type="scientific">Hyaloscypha variabilis (strain UAMH 11265 / GT02V1 / F)</name>
    <name type="common">Meliniomyces variabilis</name>
    <dbReference type="NCBI Taxonomy" id="1149755"/>
    <lineage>
        <taxon>Eukaryota</taxon>
        <taxon>Fungi</taxon>
        <taxon>Dikarya</taxon>
        <taxon>Ascomycota</taxon>
        <taxon>Pezizomycotina</taxon>
        <taxon>Leotiomycetes</taxon>
        <taxon>Helotiales</taxon>
        <taxon>Hyaloscyphaceae</taxon>
        <taxon>Hyaloscypha</taxon>
        <taxon>Hyaloscypha variabilis</taxon>
    </lineage>
</organism>